<evidence type="ECO:0000256" key="1">
    <source>
        <dbReference type="SAM" id="Phobius"/>
    </source>
</evidence>
<keyword evidence="1" id="KW-1133">Transmembrane helix</keyword>
<dbReference type="Proteomes" id="UP000050874">
    <property type="component" value="Unassembled WGS sequence"/>
</dbReference>
<gene>
    <name evidence="3" type="ORF">ABR63_04800</name>
</gene>
<keyword evidence="1" id="KW-0472">Membrane</keyword>
<name>A0A0R2PMM9_9GAMM</name>
<dbReference type="PROSITE" id="PS51724">
    <property type="entry name" value="SPOR"/>
    <property type="match status" value="1"/>
</dbReference>
<dbReference type="InterPro" id="IPR036680">
    <property type="entry name" value="SPOR-like_sf"/>
</dbReference>
<protein>
    <recommendedName>
        <fullName evidence="2">SPOR domain-containing protein</fullName>
    </recommendedName>
</protein>
<feature type="transmembrane region" description="Helical" evidence="1">
    <location>
        <begin position="6"/>
        <end position="24"/>
    </location>
</feature>
<dbReference type="AlphaFoldDB" id="A0A0R2PMM9"/>
<proteinExistence type="predicted"/>
<feature type="domain" description="SPOR" evidence="2">
    <location>
        <begin position="81"/>
        <end position="160"/>
    </location>
</feature>
<dbReference type="EMBL" id="LIAV01000225">
    <property type="protein sequence ID" value="KRO39301.1"/>
    <property type="molecule type" value="Genomic_DNA"/>
</dbReference>
<keyword evidence="1" id="KW-0812">Transmembrane</keyword>
<evidence type="ECO:0000259" key="2">
    <source>
        <dbReference type="PROSITE" id="PS51724"/>
    </source>
</evidence>
<sequence>MSANRLAGIFIAITFAIWILMFALSPQPKYQSLTSMTIPGLPISSTLSEEVLEIQPYELENTNLNIKIEDTISSAKSIVENTDFNLYVYKIGAFGSSQTITKVIQLYSDAGFPAFTEINQSNQSLTTVLVGPFVSEEDITKNQKVLNTIAGISQGEILTWTP</sequence>
<dbReference type="SUPFAM" id="SSF110997">
    <property type="entry name" value="Sporulation related repeat"/>
    <property type="match status" value="1"/>
</dbReference>
<reference evidence="4" key="1">
    <citation type="submission" date="2015-10" db="EMBL/GenBank/DDBJ databases">
        <title>Metagenome-Assembled Genomes uncover a global brackish microbiome.</title>
        <authorList>
            <person name="Hugerth L.W."/>
            <person name="Larsson J."/>
            <person name="Alneberg J."/>
            <person name="Lindh M.V."/>
            <person name="Legrand C."/>
            <person name="Pinhassi J."/>
            <person name="Andersson A."/>
        </authorList>
    </citation>
    <scope>NUCLEOTIDE SEQUENCE [LARGE SCALE GENOMIC DNA]</scope>
</reference>
<evidence type="ECO:0000313" key="3">
    <source>
        <dbReference type="EMBL" id="KRO39301.1"/>
    </source>
</evidence>
<dbReference type="Pfam" id="PF05036">
    <property type="entry name" value="SPOR"/>
    <property type="match status" value="1"/>
</dbReference>
<organism evidence="3 4">
    <name type="scientific">SAR86 cluster bacterium BACL1 MAG-120920-bin57</name>
    <dbReference type="NCBI Taxonomy" id="1655571"/>
    <lineage>
        <taxon>Bacteria</taxon>
        <taxon>Pseudomonadati</taxon>
        <taxon>Pseudomonadota</taxon>
        <taxon>Gammaproteobacteria</taxon>
        <taxon>SAR86 cluster</taxon>
    </lineage>
</organism>
<dbReference type="GO" id="GO:0042834">
    <property type="term" value="F:peptidoglycan binding"/>
    <property type="evidence" value="ECO:0007669"/>
    <property type="project" value="InterPro"/>
</dbReference>
<dbReference type="InterPro" id="IPR007730">
    <property type="entry name" value="SPOR-like_dom"/>
</dbReference>
<evidence type="ECO:0000313" key="4">
    <source>
        <dbReference type="Proteomes" id="UP000050874"/>
    </source>
</evidence>
<comment type="caution">
    <text evidence="3">The sequence shown here is derived from an EMBL/GenBank/DDBJ whole genome shotgun (WGS) entry which is preliminary data.</text>
</comment>
<accession>A0A0R2PMM9</accession>